<dbReference type="Pfam" id="PF08938">
    <property type="entry name" value="HBS1_N"/>
    <property type="match status" value="1"/>
</dbReference>
<evidence type="ECO:0000256" key="3">
    <source>
        <dbReference type="ARBA" id="ARBA00022490"/>
    </source>
</evidence>
<dbReference type="GO" id="GO:0003924">
    <property type="term" value="F:GTPase activity"/>
    <property type="evidence" value="ECO:0007669"/>
    <property type="project" value="EnsemblFungi"/>
</dbReference>
<evidence type="ECO:0000256" key="9">
    <source>
        <dbReference type="ARBA" id="ARBA00049117"/>
    </source>
</evidence>
<accession>A0A1E3NVD7</accession>
<dbReference type="EMBL" id="KV454214">
    <property type="protein sequence ID" value="ODQ57054.1"/>
    <property type="molecule type" value="Genomic_DNA"/>
</dbReference>
<dbReference type="GO" id="GO:0005525">
    <property type="term" value="F:GTP binding"/>
    <property type="evidence" value="ECO:0007669"/>
    <property type="project" value="UniProtKB-KW"/>
</dbReference>
<dbReference type="PANTHER" id="PTHR23115">
    <property type="entry name" value="TRANSLATION FACTOR"/>
    <property type="match status" value="1"/>
</dbReference>
<dbReference type="RefSeq" id="XP_019036261.1">
    <property type="nucleotide sequence ID" value="XM_019182437.1"/>
</dbReference>
<keyword evidence="6" id="KW-0810">Translation regulation</keyword>
<dbReference type="Gene3D" id="3.40.50.300">
    <property type="entry name" value="P-loop containing nucleotide triphosphate hydrolases"/>
    <property type="match status" value="1"/>
</dbReference>
<dbReference type="Proteomes" id="UP000094112">
    <property type="component" value="Unassembled WGS sequence"/>
</dbReference>
<comment type="subcellular location">
    <subcellularLocation>
        <location evidence="1">Cytoplasm</location>
    </subcellularLocation>
</comment>
<dbReference type="GO" id="GO:0072344">
    <property type="term" value="P:rescue of stalled ribosome"/>
    <property type="evidence" value="ECO:0007669"/>
    <property type="project" value="EnsemblFungi"/>
</dbReference>
<keyword evidence="3" id="KW-0963">Cytoplasm</keyword>
<evidence type="ECO:0000313" key="13">
    <source>
        <dbReference type="EMBL" id="ODQ57054.1"/>
    </source>
</evidence>
<comment type="similarity">
    <text evidence="2">Belongs to the TRAFAC class translation factor GTPase superfamily. Classic translation factor GTPase family. EF-Tu/EF-1A subfamily.</text>
</comment>
<organism evidence="13 14">
    <name type="scientific">Wickerhamomyces anomalus (strain ATCC 58044 / CBS 1984 / NCYC 433 / NRRL Y-366-8)</name>
    <name type="common">Yeast</name>
    <name type="synonym">Hansenula anomala</name>
    <dbReference type="NCBI Taxonomy" id="683960"/>
    <lineage>
        <taxon>Eukaryota</taxon>
        <taxon>Fungi</taxon>
        <taxon>Dikarya</taxon>
        <taxon>Ascomycota</taxon>
        <taxon>Saccharomycotina</taxon>
        <taxon>Saccharomycetes</taxon>
        <taxon>Phaffomycetales</taxon>
        <taxon>Wickerhamomycetaceae</taxon>
        <taxon>Wickerhamomyces</taxon>
    </lineage>
</organism>
<comment type="subunit">
    <text evidence="10">Component of the Dom34-Hbs1 complex, also named Pelota-HBS1L complex, composed of dom34 and hbs1.</text>
</comment>
<name>A0A1E3NVD7_WICAA</name>
<dbReference type="GeneID" id="30199683"/>
<dbReference type="InterPro" id="IPR027417">
    <property type="entry name" value="P-loop_NTPase"/>
</dbReference>
<evidence type="ECO:0000256" key="10">
    <source>
        <dbReference type="ARBA" id="ARBA00063537"/>
    </source>
</evidence>
<sequence>MTPEDEEKIDALLPEIKTAMKDYTGFTDKDLKDALWFNYLEVEPTLKELKIFVPRANSQIAKKVKSNFSKPSPDDVILDAQKQAFEDNIKKKDEEAALAKDVSNLKITPKQATKPKFKIDLDAELSKRQVKPHTSFVVIGHVDAGKSTLTGRLLLENNIVDKNTYTKLKREAEKAGKGSFSLAWVMDQTEEERNRGVTIDICTSEFETENGYFTIVDAPGHRDFVPNMITGVSQADIAVLVVDSSTDAFESGFNLDGQTKEHTILARSLGINKIVVAVNKMDNNDWSEDRFEEIRDQLTEFLKITGYNEDQIQFVPCSGLTGLNVASKPSTPEDQRKLKWYNGDSVLGALEKSEKFNRDFTKPFVMSIADIGSSSEFTGRIDTGTIQAGETVLFAPSNQAGVVDSVSVNNARVPVGIAGDNVTLKIKDVQIEEVQVGDIISIVTTEIPSVSKFESRLVLFDLKRPLLLGTQFVLFRGNVQQPAKITKIISLLDKVTGQVSKKKPKHLGSHQSAMVEIELLGRNLPLQLFKDNKQLGRVILRKDGSTIGAGIVEKY</sequence>
<dbReference type="Pfam" id="PF03144">
    <property type="entry name" value="GTP_EFTU_D2"/>
    <property type="match status" value="1"/>
</dbReference>
<evidence type="ECO:0000256" key="1">
    <source>
        <dbReference type="ARBA" id="ARBA00004496"/>
    </source>
</evidence>
<dbReference type="PROSITE" id="PS51722">
    <property type="entry name" value="G_TR_2"/>
    <property type="match status" value="1"/>
</dbReference>
<dbReference type="PROSITE" id="PS00301">
    <property type="entry name" value="G_TR_1"/>
    <property type="match status" value="1"/>
</dbReference>
<dbReference type="CDD" id="cd04093">
    <property type="entry name" value="HBS1_C_III"/>
    <property type="match status" value="1"/>
</dbReference>
<comment type="catalytic activity">
    <reaction evidence="9">
        <text>GTP + H2O = GDP + phosphate + H(+)</text>
        <dbReference type="Rhea" id="RHEA:19669"/>
        <dbReference type="ChEBI" id="CHEBI:15377"/>
        <dbReference type="ChEBI" id="CHEBI:15378"/>
        <dbReference type="ChEBI" id="CHEBI:37565"/>
        <dbReference type="ChEBI" id="CHEBI:43474"/>
        <dbReference type="ChEBI" id="CHEBI:58189"/>
    </reaction>
    <physiologicalReaction direction="left-to-right" evidence="9">
        <dbReference type="Rhea" id="RHEA:19670"/>
    </physiologicalReaction>
</comment>
<dbReference type="InterPro" id="IPR015033">
    <property type="entry name" value="HBS1-like_N"/>
</dbReference>
<dbReference type="InterPro" id="IPR050100">
    <property type="entry name" value="TRAFAC_GTPase_members"/>
</dbReference>
<reference evidence="13 14" key="1">
    <citation type="journal article" date="2016" name="Proc. Natl. Acad. Sci. U.S.A.">
        <title>Comparative genomics of biotechnologically important yeasts.</title>
        <authorList>
            <person name="Riley R."/>
            <person name="Haridas S."/>
            <person name="Wolfe K.H."/>
            <person name="Lopes M.R."/>
            <person name="Hittinger C.T."/>
            <person name="Goeker M."/>
            <person name="Salamov A.A."/>
            <person name="Wisecaver J.H."/>
            <person name="Long T.M."/>
            <person name="Calvey C.H."/>
            <person name="Aerts A.L."/>
            <person name="Barry K.W."/>
            <person name="Choi C."/>
            <person name="Clum A."/>
            <person name="Coughlan A.Y."/>
            <person name="Deshpande S."/>
            <person name="Douglass A.P."/>
            <person name="Hanson S.J."/>
            <person name="Klenk H.-P."/>
            <person name="LaButti K.M."/>
            <person name="Lapidus A."/>
            <person name="Lindquist E.A."/>
            <person name="Lipzen A.M."/>
            <person name="Meier-Kolthoff J.P."/>
            <person name="Ohm R.A."/>
            <person name="Otillar R.P."/>
            <person name="Pangilinan J.L."/>
            <person name="Peng Y."/>
            <person name="Rokas A."/>
            <person name="Rosa C.A."/>
            <person name="Scheuner C."/>
            <person name="Sibirny A.A."/>
            <person name="Slot J.C."/>
            <person name="Stielow J.B."/>
            <person name="Sun H."/>
            <person name="Kurtzman C.P."/>
            <person name="Blackwell M."/>
            <person name="Grigoriev I.V."/>
            <person name="Jeffries T.W."/>
        </authorList>
    </citation>
    <scope>NUCLEOTIDE SEQUENCE [LARGE SCALE GENOMIC DNA]</scope>
    <source>
        <strain evidence="14">ATCC 58044 / CBS 1984 / NCYC 433 / NRRL Y-366-8</strain>
    </source>
</reference>
<dbReference type="InterPro" id="IPR004161">
    <property type="entry name" value="EFTu-like_2"/>
</dbReference>
<dbReference type="SUPFAM" id="SSF50465">
    <property type="entry name" value="EF-Tu/eEF-1alpha/eIF2-gamma C-terminal domain"/>
    <property type="match status" value="1"/>
</dbReference>
<evidence type="ECO:0000256" key="4">
    <source>
        <dbReference type="ARBA" id="ARBA00022741"/>
    </source>
</evidence>
<dbReference type="AlphaFoldDB" id="A0A1E3NVD7"/>
<dbReference type="FunFam" id="3.40.50.300:FF:000204">
    <property type="entry name" value="Translation elongation factor Tu"/>
    <property type="match status" value="1"/>
</dbReference>
<dbReference type="FunFam" id="2.40.30.10:FF:000070">
    <property type="entry name" value="Translation elongation factor EF-1 subunit"/>
    <property type="match status" value="1"/>
</dbReference>
<keyword evidence="14" id="KW-1185">Reference proteome</keyword>
<dbReference type="InterPro" id="IPR009000">
    <property type="entry name" value="Transl_B-barrel_sf"/>
</dbReference>
<keyword evidence="5" id="KW-0378">Hydrolase</keyword>
<dbReference type="Gene3D" id="2.40.30.10">
    <property type="entry name" value="Translation factors"/>
    <property type="match status" value="2"/>
</dbReference>
<dbReference type="GO" id="GO:0005737">
    <property type="term" value="C:cytoplasm"/>
    <property type="evidence" value="ECO:0007669"/>
    <property type="project" value="UniProtKB-SubCell"/>
</dbReference>
<dbReference type="PRINTS" id="PR00315">
    <property type="entry name" value="ELONGATNFCT"/>
</dbReference>
<dbReference type="InterPro" id="IPR031157">
    <property type="entry name" value="G_TR_CS"/>
</dbReference>
<dbReference type="OrthoDB" id="342024at2759"/>
<dbReference type="InterPro" id="IPR054696">
    <property type="entry name" value="GTP-eEF1A_C"/>
</dbReference>
<dbReference type="GO" id="GO:0030968">
    <property type="term" value="P:endoplasmic reticulum unfolded protein response"/>
    <property type="evidence" value="ECO:0007669"/>
    <property type="project" value="EnsemblFungi"/>
</dbReference>
<proteinExistence type="inferred from homology"/>
<protein>
    <recommendedName>
        <fullName evidence="11">Elongation factor 1 alpha-like protein</fullName>
    </recommendedName>
</protein>
<dbReference type="SUPFAM" id="SSF52540">
    <property type="entry name" value="P-loop containing nucleoside triphosphate hydrolases"/>
    <property type="match status" value="1"/>
</dbReference>
<evidence type="ECO:0000256" key="5">
    <source>
        <dbReference type="ARBA" id="ARBA00022801"/>
    </source>
</evidence>
<dbReference type="CDD" id="cd01883">
    <property type="entry name" value="EF1_alpha"/>
    <property type="match status" value="1"/>
</dbReference>
<evidence type="ECO:0000313" key="14">
    <source>
        <dbReference type="Proteomes" id="UP000094112"/>
    </source>
</evidence>
<evidence type="ECO:0000256" key="7">
    <source>
        <dbReference type="ARBA" id="ARBA00022917"/>
    </source>
</evidence>
<evidence type="ECO:0000256" key="11">
    <source>
        <dbReference type="ARBA" id="ARBA00074866"/>
    </source>
</evidence>
<keyword evidence="8" id="KW-0342">GTP-binding</keyword>
<dbReference type="GO" id="GO:0070966">
    <property type="term" value="P:nuclear-transcribed mRNA catabolic process, no-go decay"/>
    <property type="evidence" value="ECO:0007669"/>
    <property type="project" value="EnsemblFungi"/>
</dbReference>
<dbReference type="SUPFAM" id="SSF50447">
    <property type="entry name" value="Translation proteins"/>
    <property type="match status" value="1"/>
</dbReference>
<evidence type="ECO:0000256" key="8">
    <source>
        <dbReference type="ARBA" id="ARBA00023134"/>
    </source>
</evidence>
<dbReference type="Pfam" id="PF00009">
    <property type="entry name" value="GTP_EFTU"/>
    <property type="match status" value="1"/>
</dbReference>
<dbReference type="InterPro" id="IPR009001">
    <property type="entry name" value="Transl_elong_EF1A/Init_IF2_C"/>
</dbReference>
<dbReference type="STRING" id="683960.A0A1E3NVD7"/>
<dbReference type="Pfam" id="PF22594">
    <property type="entry name" value="GTP-eEF1A_C"/>
    <property type="match status" value="1"/>
</dbReference>
<keyword evidence="4" id="KW-0547">Nucleotide-binding</keyword>
<dbReference type="InterPro" id="IPR000795">
    <property type="entry name" value="T_Tr_GTP-bd_dom"/>
</dbReference>
<keyword evidence="7" id="KW-0648">Protein biosynthesis</keyword>
<evidence type="ECO:0000256" key="2">
    <source>
        <dbReference type="ARBA" id="ARBA00007249"/>
    </source>
</evidence>
<feature type="domain" description="Tr-type G" evidence="12">
    <location>
        <begin position="131"/>
        <end position="358"/>
    </location>
</feature>
<evidence type="ECO:0000259" key="12">
    <source>
        <dbReference type="PROSITE" id="PS51722"/>
    </source>
</evidence>
<gene>
    <name evidence="13" type="ORF">WICANDRAFT_36438</name>
</gene>
<evidence type="ECO:0000256" key="6">
    <source>
        <dbReference type="ARBA" id="ARBA00022845"/>
    </source>
</evidence>
<dbReference type="GO" id="GO:0045948">
    <property type="term" value="P:positive regulation of translational initiation"/>
    <property type="evidence" value="ECO:0007669"/>
    <property type="project" value="EnsemblFungi"/>
</dbReference>
<dbReference type="GO" id="GO:0043022">
    <property type="term" value="F:ribosome binding"/>
    <property type="evidence" value="ECO:0007669"/>
    <property type="project" value="EnsemblFungi"/>
</dbReference>
<dbReference type="GO" id="GO:0070651">
    <property type="term" value="P:nonfunctional rRNA decay"/>
    <property type="evidence" value="ECO:0007669"/>
    <property type="project" value="EnsemblFungi"/>
</dbReference>
<dbReference type="GO" id="GO:1990533">
    <property type="term" value="C:Dom34-Hbs1 complex"/>
    <property type="evidence" value="ECO:0007669"/>
    <property type="project" value="EnsemblFungi"/>
</dbReference>